<dbReference type="OrthoDB" id="9813814at2"/>
<dbReference type="RefSeq" id="WP_111644817.1">
    <property type="nucleotide sequence ID" value="NZ_QLMH01000004.1"/>
</dbReference>
<evidence type="ECO:0000256" key="6">
    <source>
        <dbReference type="PIRSR" id="PIRSR600821-52"/>
    </source>
</evidence>
<dbReference type="InterPro" id="IPR009006">
    <property type="entry name" value="Ala_racemase/Decarboxylase_C"/>
</dbReference>
<dbReference type="EC" id="5.1.1.1" evidence="4"/>
<dbReference type="PANTHER" id="PTHR30511">
    <property type="entry name" value="ALANINE RACEMASE"/>
    <property type="match status" value="1"/>
</dbReference>
<evidence type="ECO:0000313" key="8">
    <source>
        <dbReference type="EMBL" id="RAK20525.1"/>
    </source>
</evidence>
<dbReference type="AlphaFoldDB" id="A0A327YLA4"/>
<evidence type="ECO:0000256" key="1">
    <source>
        <dbReference type="ARBA" id="ARBA00001933"/>
    </source>
</evidence>
<comment type="pathway">
    <text evidence="4">Amino-acid biosynthesis; D-alanine biosynthesis; D-alanine from L-alanine: step 1/1.</text>
</comment>
<dbReference type="Gene3D" id="3.20.20.10">
    <property type="entry name" value="Alanine racemase"/>
    <property type="match status" value="1"/>
</dbReference>
<dbReference type="Proteomes" id="UP000248555">
    <property type="component" value="Unassembled WGS sequence"/>
</dbReference>
<dbReference type="GO" id="GO:0030632">
    <property type="term" value="P:D-alanine biosynthetic process"/>
    <property type="evidence" value="ECO:0007669"/>
    <property type="project" value="UniProtKB-UniRule"/>
</dbReference>
<dbReference type="InterPro" id="IPR011079">
    <property type="entry name" value="Ala_racemase_C"/>
</dbReference>
<evidence type="ECO:0000256" key="4">
    <source>
        <dbReference type="HAMAP-Rule" id="MF_01201"/>
    </source>
</evidence>
<evidence type="ECO:0000313" key="9">
    <source>
        <dbReference type="Proteomes" id="UP000248555"/>
    </source>
</evidence>
<dbReference type="SUPFAM" id="SSF51419">
    <property type="entry name" value="PLP-binding barrel"/>
    <property type="match status" value="1"/>
</dbReference>
<dbReference type="SUPFAM" id="SSF50621">
    <property type="entry name" value="Alanine racemase C-terminal domain-like"/>
    <property type="match status" value="1"/>
</dbReference>
<dbReference type="GO" id="GO:0009252">
    <property type="term" value="P:peptidoglycan biosynthetic process"/>
    <property type="evidence" value="ECO:0007669"/>
    <property type="project" value="TreeGrafter"/>
</dbReference>
<dbReference type="CDD" id="cd00430">
    <property type="entry name" value="PLPDE_III_AR"/>
    <property type="match status" value="1"/>
</dbReference>
<gene>
    <name evidence="8" type="ORF">B0I26_104178</name>
</gene>
<dbReference type="EMBL" id="QLMH01000004">
    <property type="protein sequence ID" value="RAK20525.1"/>
    <property type="molecule type" value="Genomic_DNA"/>
</dbReference>
<dbReference type="Pfam" id="PF00842">
    <property type="entry name" value="Ala_racemase_C"/>
    <property type="match status" value="1"/>
</dbReference>
<dbReference type="GO" id="GO:0030170">
    <property type="term" value="F:pyridoxal phosphate binding"/>
    <property type="evidence" value="ECO:0007669"/>
    <property type="project" value="UniProtKB-UniRule"/>
</dbReference>
<comment type="function">
    <text evidence="4">Catalyzes the interconversion of L-alanine and D-alanine. May also act on other amino acids.</text>
</comment>
<sequence>MTFTHHRDTWVEIHLDAIEHNVKQFKEKLNTNCRFMAVVKADGYGHGAVEVAQAAIKGGADYLGVAFLDEALQLRKACITSPILILGYTAPQYVEAAITHDITMTLFSEEVLDSIIQQAANLGKQAKVHLKVDTGMGRIGVQTKEEALKLAEKALSSDQIILEGIFTHFADADNPDPSYTNQQFANFMEVICYLREHGIEIPMKHCCNSAATMSFPEFHLDMVRVGISLYGLLPSPDIKHQSFALKQALTFKTKIAALKRVESGQAISYGCTYKTEREAIIATIPVGYADGLSRLLSNRGTMTVRNTKVPIVGRVCMDQTMLDVSAIPEVKVGDEVTIFADQQIDEVAKLMGTINYEVVCLIGKRVPRIYRYQNEIGKITNPLFESH</sequence>
<comment type="cofactor">
    <cofactor evidence="1 4 5">
        <name>pyridoxal 5'-phosphate</name>
        <dbReference type="ChEBI" id="CHEBI:597326"/>
    </cofactor>
</comment>
<accession>A0A327YLA4</accession>
<evidence type="ECO:0000256" key="3">
    <source>
        <dbReference type="ARBA" id="ARBA00023235"/>
    </source>
</evidence>
<dbReference type="HAMAP" id="MF_01201">
    <property type="entry name" value="Ala_racemase"/>
    <property type="match status" value="1"/>
</dbReference>
<evidence type="ECO:0000256" key="2">
    <source>
        <dbReference type="ARBA" id="ARBA00022898"/>
    </source>
</evidence>
<dbReference type="InterPro" id="IPR020622">
    <property type="entry name" value="Ala_racemase_pyridoxalP-BS"/>
</dbReference>
<name>A0A327YLA4_9BACL</name>
<dbReference type="InterPro" id="IPR029066">
    <property type="entry name" value="PLP-binding_barrel"/>
</dbReference>
<feature type="modified residue" description="N6-(pyridoxal phosphate)lysine" evidence="4 5">
    <location>
        <position position="40"/>
    </location>
</feature>
<dbReference type="InterPro" id="IPR001608">
    <property type="entry name" value="Ala_racemase_N"/>
</dbReference>
<feature type="active site" description="Proton acceptor; specific for D-alanine" evidence="4">
    <location>
        <position position="40"/>
    </location>
</feature>
<feature type="binding site" evidence="4 6">
    <location>
        <position position="138"/>
    </location>
    <ligand>
        <name>substrate</name>
    </ligand>
</feature>
<comment type="caution">
    <text evidence="8">The sequence shown here is derived from an EMBL/GenBank/DDBJ whole genome shotgun (WGS) entry which is preliminary data.</text>
</comment>
<evidence type="ECO:0000256" key="5">
    <source>
        <dbReference type="PIRSR" id="PIRSR600821-50"/>
    </source>
</evidence>
<reference evidence="8 9" key="1">
    <citation type="submission" date="2018-06" db="EMBL/GenBank/DDBJ databases">
        <title>Genomic Encyclopedia of Type Strains, Phase III (KMG-III): the genomes of soil and plant-associated and newly described type strains.</title>
        <authorList>
            <person name="Whitman W."/>
        </authorList>
    </citation>
    <scope>NUCLEOTIDE SEQUENCE [LARGE SCALE GENOMIC DNA]</scope>
    <source>
        <strain evidence="8 9">CGMCC 1.8979</strain>
    </source>
</reference>
<keyword evidence="9" id="KW-1185">Reference proteome</keyword>
<comment type="catalytic activity">
    <reaction evidence="4">
        <text>L-alanine = D-alanine</text>
        <dbReference type="Rhea" id="RHEA:20249"/>
        <dbReference type="ChEBI" id="CHEBI:57416"/>
        <dbReference type="ChEBI" id="CHEBI:57972"/>
        <dbReference type="EC" id="5.1.1.1"/>
    </reaction>
</comment>
<dbReference type="UniPathway" id="UPA00042">
    <property type="reaction ID" value="UER00497"/>
</dbReference>
<keyword evidence="2 4" id="KW-0663">Pyridoxal phosphate</keyword>
<dbReference type="PRINTS" id="PR00992">
    <property type="entry name" value="ALARACEMASE"/>
</dbReference>
<dbReference type="Pfam" id="PF01168">
    <property type="entry name" value="Ala_racemase_N"/>
    <property type="match status" value="1"/>
</dbReference>
<feature type="binding site" evidence="4 6">
    <location>
        <position position="317"/>
    </location>
    <ligand>
        <name>substrate</name>
    </ligand>
</feature>
<organism evidence="8 9">
    <name type="scientific">Paranoxybacillus vitaminiphilus</name>
    <dbReference type="NCBI Taxonomy" id="581036"/>
    <lineage>
        <taxon>Bacteria</taxon>
        <taxon>Bacillati</taxon>
        <taxon>Bacillota</taxon>
        <taxon>Bacilli</taxon>
        <taxon>Bacillales</taxon>
        <taxon>Anoxybacillaceae</taxon>
        <taxon>Paranoxybacillus</taxon>
    </lineage>
</organism>
<dbReference type="InterPro" id="IPR000821">
    <property type="entry name" value="Ala_racemase"/>
</dbReference>
<feature type="active site" description="Proton acceptor; specific for L-alanine" evidence="4">
    <location>
        <position position="269"/>
    </location>
</feature>
<evidence type="ECO:0000259" key="7">
    <source>
        <dbReference type="SMART" id="SM01005"/>
    </source>
</evidence>
<dbReference type="PANTHER" id="PTHR30511:SF0">
    <property type="entry name" value="ALANINE RACEMASE, CATABOLIC-RELATED"/>
    <property type="match status" value="1"/>
</dbReference>
<dbReference type="Gene3D" id="2.40.37.10">
    <property type="entry name" value="Lyase, Ornithine Decarboxylase, Chain A, domain 1"/>
    <property type="match status" value="1"/>
</dbReference>
<proteinExistence type="inferred from homology"/>
<feature type="domain" description="Alanine racemase C-terminal" evidence="7">
    <location>
        <begin position="248"/>
        <end position="371"/>
    </location>
</feature>
<dbReference type="FunFam" id="3.20.20.10:FF:000002">
    <property type="entry name" value="Alanine racemase"/>
    <property type="match status" value="1"/>
</dbReference>
<dbReference type="GO" id="GO:0008784">
    <property type="term" value="F:alanine racemase activity"/>
    <property type="evidence" value="ECO:0007669"/>
    <property type="project" value="UniProtKB-UniRule"/>
</dbReference>
<comment type="similarity">
    <text evidence="4">Belongs to the alanine racemase family.</text>
</comment>
<dbReference type="SMART" id="SM01005">
    <property type="entry name" value="Ala_racemase_C"/>
    <property type="match status" value="1"/>
</dbReference>
<protein>
    <recommendedName>
        <fullName evidence="4">Alanine racemase</fullName>
        <ecNumber evidence="4">5.1.1.1</ecNumber>
    </recommendedName>
</protein>
<keyword evidence="3 4" id="KW-0413">Isomerase</keyword>
<dbReference type="PROSITE" id="PS00395">
    <property type="entry name" value="ALANINE_RACEMASE"/>
    <property type="match status" value="1"/>
</dbReference>
<dbReference type="GO" id="GO:0005829">
    <property type="term" value="C:cytosol"/>
    <property type="evidence" value="ECO:0007669"/>
    <property type="project" value="TreeGrafter"/>
</dbReference>
<dbReference type="NCBIfam" id="TIGR00492">
    <property type="entry name" value="alr"/>
    <property type="match status" value="1"/>
</dbReference>